<gene>
    <name evidence="5" type="ORF">O181_057111</name>
</gene>
<dbReference type="GO" id="GO:0016906">
    <property type="term" value="F:sterol 3-beta-glucosyltransferase activity"/>
    <property type="evidence" value="ECO:0007669"/>
    <property type="project" value="UniProtKB-ARBA"/>
</dbReference>
<organism evidence="5 6">
    <name type="scientific">Austropuccinia psidii MF-1</name>
    <dbReference type="NCBI Taxonomy" id="1389203"/>
    <lineage>
        <taxon>Eukaryota</taxon>
        <taxon>Fungi</taxon>
        <taxon>Dikarya</taxon>
        <taxon>Basidiomycota</taxon>
        <taxon>Pucciniomycotina</taxon>
        <taxon>Pucciniomycetes</taxon>
        <taxon>Pucciniales</taxon>
        <taxon>Sphaerophragmiaceae</taxon>
        <taxon>Austropuccinia</taxon>
    </lineage>
</organism>
<dbReference type="Gene3D" id="3.40.50.2000">
    <property type="entry name" value="Glycogen Phosphorylase B"/>
    <property type="match status" value="2"/>
</dbReference>
<evidence type="ECO:0000256" key="2">
    <source>
        <dbReference type="SAM" id="SignalP"/>
    </source>
</evidence>
<evidence type="ECO:0000313" key="6">
    <source>
        <dbReference type="Proteomes" id="UP000765509"/>
    </source>
</evidence>
<dbReference type="PANTHER" id="PTHR48050:SF25">
    <property type="entry name" value="STEROL 3-BETA-GLUCOSYLTRANSFERASE"/>
    <property type="match status" value="1"/>
</dbReference>
<comment type="caution">
    <text evidence="5">The sequence shown here is derived from an EMBL/GenBank/DDBJ whole genome shotgun (WGS) entry which is preliminary data.</text>
</comment>
<feature type="domain" description="Glycosyltransferase family 28 N-terminal" evidence="3">
    <location>
        <begin position="66"/>
        <end position="140"/>
    </location>
</feature>
<proteinExistence type="predicted"/>
<feature type="chain" id="PRO_5040407870" description="Glycosyltransferase family 28 N-terminal domain-containing protein" evidence="2">
    <location>
        <begin position="21"/>
        <end position="549"/>
    </location>
</feature>
<evidence type="ECO:0000259" key="4">
    <source>
        <dbReference type="Pfam" id="PF06722"/>
    </source>
</evidence>
<evidence type="ECO:0000313" key="5">
    <source>
        <dbReference type="EMBL" id="MBW0517396.1"/>
    </source>
</evidence>
<dbReference type="Pfam" id="PF03033">
    <property type="entry name" value="Glyco_transf_28"/>
    <property type="match status" value="1"/>
</dbReference>
<keyword evidence="1" id="KW-0808">Transferase</keyword>
<dbReference type="PANTHER" id="PTHR48050">
    <property type="entry name" value="STEROL 3-BETA-GLUCOSYLTRANSFERASE"/>
    <property type="match status" value="1"/>
</dbReference>
<dbReference type="Pfam" id="PF06722">
    <property type="entry name" value="EryCIII-like_C"/>
    <property type="match status" value="1"/>
</dbReference>
<feature type="domain" description="Erythromycin biosynthesis protein CIII-like C-terminal" evidence="4">
    <location>
        <begin position="379"/>
        <end position="451"/>
    </location>
</feature>
<dbReference type="InterPro" id="IPR010610">
    <property type="entry name" value="EryCIII-like_C"/>
</dbReference>
<name>A0A9Q3E7N6_9BASI</name>
<sequence>MRKTCISLFFLLTLLSPLSAAIVKGTGVLETLTHIPSTSTSLETLTVDSGKSTIDLLEHAPKPMKITCLTIGTRGDVQPYIALCQRLNTLGHTCTIATHKNFEESIRSCGIGFAEVKGDPRELIKHCIKYGKSSIIKIQQYQYEVAYVHRGTGASSIRFWYYGLTQFGRWFDELLESSWEACKGSELLIESPSAMVGIHIAQSLKIPYFRAFTMPWTPNGAYAHAMMGTTHDLGRWVNKLSYKVFDESLWLAAGRRINQWRVETLNLERTTLAQLELEKVPFLYNFSPSVVPKAKEWDDLTHVTGYWFVSPTVEKNQESLEQAIKNAKSQNKKIIVPDPSAMTEAIIGAVDKAKSFAIVSGGWTSQHAQDGAQAAHAAQSLREKFGQHPDLIYYVDSVAHDWLFPKIDGALHHGGAGTTAASLRAGIPTIIKPFFGAQRVQRLGVGTYIKTLQEEDILEGILETYKAETIAKAKALAIKIRNENGVDTAIRAIYDHLHSLEKVKEHTIMSKQMEKHEAAGVWFRLSTLTRLYLQNALAYANLKRVIEDW</sequence>
<dbReference type="InterPro" id="IPR004276">
    <property type="entry name" value="GlycoTrans_28_N"/>
</dbReference>
<dbReference type="FunFam" id="3.40.50.2000:FF:000009">
    <property type="entry name" value="Sterol 3-beta-glucosyltransferase UGT80A2"/>
    <property type="match status" value="1"/>
</dbReference>
<dbReference type="AlphaFoldDB" id="A0A9Q3E7N6"/>
<dbReference type="CDD" id="cd03784">
    <property type="entry name" value="GT1_Gtf-like"/>
    <property type="match status" value="1"/>
</dbReference>
<evidence type="ECO:0008006" key="7">
    <source>
        <dbReference type="Google" id="ProtNLM"/>
    </source>
</evidence>
<dbReference type="GO" id="GO:0005975">
    <property type="term" value="P:carbohydrate metabolic process"/>
    <property type="evidence" value="ECO:0007669"/>
    <property type="project" value="InterPro"/>
</dbReference>
<keyword evidence="2" id="KW-0732">Signal</keyword>
<protein>
    <recommendedName>
        <fullName evidence="7">Glycosyltransferase family 28 N-terminal domain-containing protein</fullName>
    </recommendedName>
</protein>
<reference evidence="5" key="1">
    <citation type="submission" date="2021-03" db="EMBL/GenBank/DDBJ databases">
        <title>Draft genome sequence of rust myrtle Austropuccinia psidii MF-1, a brazilian biotype.</title>
        <authorList>
            <person name="Quecine M.C."/>
            <person name="Pachon D.M.R."/>
            <person name="Bonatelli M.L."/>
            <person name="Correr F.H."/>
            <person name="Franceschini L.M."/>
            <person name="Leite T.F."/>
            <person name="Margarido G.R.A."/>
            <person name="Almeida C.A."/>
            <person name="Ferrarezi J.A."/>
            <person name="Labate C.A."/>
        </authorList>
    </citation>
    <scope>NUCLEOTIDE SEQUENCE</scope>
    <source>
        <strain evidence="5">MF-1</strain>
    </source>
</reference>
<dbReference type="GO" id="GO:0016125">
    <property type="term" value="P:sterol metabolic process"/>
    <property type="evidence" value="ECO:0007669"/>
    <property type="project" value="TreeGrafter"/>
</dbReference>
<feature type="signal peptide" evidence="2">
    <location>
        <begin position="1"/>
        <end position="20"/>
    </location>
</feature>
<dbReference type="Proteomes" id="UP000765509">
    <property type="component" value="Unassembled WGS sequence"/>
</dbReference>
<keyword evidence="6" id="KW-1185">Reference proteome</keyword>
<dbReference type="InterPro" id="IPR050426">
    <property type="entry name" value="Glycosyltransferase_28"/>
</dbReference>
<evidence type="ECO:0000256" key="1">
    <source>
        <dbReference type="ARBA" id="ARBA00022679"/>
    </source>
</evidence>
<evidence type="ECO:0000259" key="3">
    <source>
        <dbReference type="Pfam" id="PF03033"/>
    </source>
</evidence>
<dbReference type="OrthoDB" id="10261837at2759"/>
<dbReference type="EMBL" id="AVOT02025903">
    <property type="protein sequence ID" value="MBW0517396.1"/>
    <property type="molecule type" value="Genomic_DNA"/>
</dbReference>
<dbReference type="SUPFAM" id="SSF53756">
    <property type="entry name" value="UDP-Glycosyltransferase/glycogen phosphorylase"/>
    <property type="match status" value="1"/>
</dbReference>
<dbReference type="InterPro" id="IPR002213">
    <property type="entry name" value="UDP_glucos_trans"/>
</dbReference>
<accession>A0A9Q3E7N6</accession>